<keyword evidence="3" id="KW-1185">Reference proteome</keyword>
<feature type="compositionally biased region" description="Basic and acidic residues" evidence="1">
    <location>
        <begin position="1"/>
        <end position="18"/>
    </location>
</feature>
<reference evidence="2" key="1">
    <citation type="submission" date="2024-02" db="EMBL/GenBank/DDBJ databases">
        <authorList>
            <consortium name="ELIXIR-Norway"/>
            <consortium name="Elixir Norway"/>
        </authorList>
    </citation>
    <scope>NUCLEOTIDE SEQUENCE</scope>
</reference>
<dbReference type="EMBL" id="OZ020107">
    <property type="protein sequence ID" value="CAK9259501.1"/>
    <property type="molecule type" value="Genomic_DNA"/>
</dbReference>
<accession>A0ABP0VZX5</accession>
<evidence type="ECO:0000313" key="2">
    <source>
        <dbReference type="EMBL" id="CAK9259501.1"/>
    </source>
</evidence>
<organism evidence="2 3">
    <name type="scientific">Sphagnum jensenii</name>
    <dbReference type="NCBI Taxonomy" id="128206"/>
    <lineage>
        <taxon>Eukaryota</taxon>
        <taxon>Viridiplantae</taxon>
        <taxon>Streptophyta</taxon>
        <taxon>Embryophyta</taxon>
        <taxon>Bryophyta</taxon>
        <taxon>Sphagnophytina</taxon>
        <taxon>Sphagnopsida</taxon>
        <taxon>Sphagnales</taxon>
        <taxon>Sphagnaceae</taxon>
        <taxon>Sphagnum</taxon>
    </lineage>
</organism>
<evidence type="ECO:0000256" key="1">
    <source>
        <dbReference type="SAM" id="MobiDB-lite"/>
    </source>
</evidence>
<proteinExistence type="predicted"/>
<dbReference type="Proteomes" id="UP001497444">
    <property type="component" value="Chromosome 12"/>
</dbReference>
<name>A0ABP0VZX5_9BRYO</name>
<gene>
    <name evidence="2" type="ORF">CSSPJE1EN1_LOCUS4979</name>
</gene>
<feature type="region of interest" description="Disordered" evidence="1">
    <location>
        <begin position="1"/>
        <end position="64"/>
    </location>
</feature>
<feature type="compositionally biased region" description="Low complexity" evidence="1">
    <location>
        <begin position="27"/>
        <end position="44"/>
    </location>
</feature>
<evidence type="ECO:0000313" key="3">
    <source>
        <dbReference type="Proteomes" id="UP001497444"/>
    </source>
</evidence>
<feature type="non-terminal residue" evidence="2">
    <location>
        <position position="1"/>
    </location>
</feature>
<sequence>ERGRRGKGDGKNERKKDALTPPPTPHPASRGPAPAAPALPTRAPVLGCEPITHPFCTDGATLDP</sequence>
<protein>
    <submittedName>
        <fullName evidence="2">Uncharacterized protein</fullName>
    </submittedName>
</protein>
<feature type="non-terminal residue" evidence="2">
    <location>
        <position position="64"/>
    </location>
</feature>